<dbReference type="PANTHER" id="PTHR47272:SF2">
    <property type="entry name" value="PIGGYBAC TRANSPOSABLE ELEMENT-DERIVED PROTEIN 3-LIKE"/>
    <property type="match status" value="1"/>
</dbReference>
<dbReference type="Proteomes" id="UP000299102">
    <property type="component" value="Unassembled WGS sequence"/>
</dbReference>
<protein>
    <submittedName>
        <fullName evidence="2">PiggyBac transposable element-derived protein 3</fullName>
    </submittedName>
</protein>
<dbReference type="Pfam" id="PF13843">
    <property type="entry name" value="DDE_Tnp_1_7"/>
    <property type="match status" value="1"/>
</dbReference>
<keyword evidence="3" id="KW-1185">Reference proteome</keyword>
<dbReference type="STRING" id="151549.A0A4C1UX36"/>
<evidence type="ECO:0000259" key="1">
    <source>
        <dbReference type="Pfam" id="PF13843"/>
    </source>
</evidence>
<dbReference type="InterPro" id="IPR029526">
    <property type="entry name" value="PGBD"/>
</dbReference>
<organism evidence="2 3">
    <name type="scientific">Eumeta variegata</name>
    <name type="common">Bagworm moth</name>
    <name type="synonym">Eumeta japonica</name>
    <dbReference type="NCBI Taxonomy" id="151549"/>
    <lineage>
        <taxon>Eukaryota</taxon>
        <taxon>Metazoa</taxon>
        <taxon>Ecdysozoa</taxon>
        <taxon>Arthropoda</taxon>
        <taxon>Hexapoda</taxon>
        <taxon>Insecta</taxon>
        <taxon>Pterygota</taxon>
        <taxon>Neoptera</taxon>
        <taxon>Endopterygota</taxon>
        <taxon>Lepidoptera</taxon>
        <taxon>Glossata</taxon>
        <taxon>Ditrysia</taxon>
        <taxon>Tineoidea</taxon>
        <taxon>Psychidae</taxon>
        <taxon>Oiketicinae</taxon>
        <taxon>Eumeta</taxon>
    </lineage>
</organism>
<feature type="domain" description="PiggyBac transposable element-derived protein" evidence="1">
    <location>
        <begin position="69"/>
        <end position="389"/>
    </location>
</feature>
<comment type="caution">
    <text evidence="2">The sequence shown here is derived from an EMBL/GenBank/DDBJ whole genome shotgun (WGS) entry which is preliminary data.</text>
</comment>
<accession>A0A4C1UX36</accession>
<dbReference type="AlphaFoldDB" id="A0A4C1UX36"/>
<dbReference type="EMBL" id="BGZK01000234">
    <property type="protein sequence ID" value="GBP30566.1"/>
    <property type="molecule type" value="Genomic_DNA"/>
</dbReference>
<dbReference type="PANTHER" id="PTHR47272">
    <property type="entry name" value="DDE_TNP_1_7 DOMAIN-CONTAINING PROTEIN"/>
    <property type="match status" value="1"/>
</dbReference>
<sequence length="469" mass="54272">MSRRHLVLDDDAVMNAINDSDFGDDCDEDENWVLPGEELDSSKTRRNTFCRPLNTLKIILQKTYSKNSHYTNIYYQTTNNEVLKNPITASEVKKFFGVNGILGCVKFPRIKMAWFQRFKLPYIADALTRDRFCLIRTNLHIVEKAAVQAQDKTQNRLWLVQPVIDMVRKRCLELPRNHGTYSIDEQMVPFLGKCPVKQYVPGKPRPVGLKTFVITSSKGLIMDFEIYQGNTTPFHETTLGLGPCIVLRLISTLSKGSFIFFDRYFTTIPLMEKLTAEQMDRTGTLMTNKFKGYSFTKDSQMKRGDNEEVVNAARNGSTCLGTQPVDNVQRWDKLTKSYVTVPCPNLIKKYNENTGGVDFSDQMMETYRSWHISRKWPVKVFDMSLINAWYEYREASLLNKQKPMDFLDFKLTVSDYLLGGTRKRQRDPTDNLADMPETSYYKRATIPTMVKRLDGYNHWPICDTLKAPR</sequence>
<dbReference type="OrthoDB" id="123207at2759"/>
<name>A0A4C1UX36_EUMVA</name>
<evidence type="ECO:0000313" key="2">
    <source>
        <dbReference type="EMBL" id="GBP30566.1"/>
    </source>
</evidence>
<reference evidence="2 3" key="1">
    <citation type="journal article" date="2019" name="Commun. Biol.">
        <title>The bagworm genome reveals a unique fibroin gene that provides high tensile strength.</title>
        <authorList>
            <person name="Kono N."/>
            <person name="Nakamura H."/>
            <person name="Ohtoshi R."/>
            <person name="Tomita M."/>
            <person name="Numata K."/>
            <person name="Arakawa K."/>
        </authorList>
    </citation>
    <scope>NUCLEOTIDE SEQUENCE [LARGE SCALE GENOMIC DNA]</scope>
</reference>
<evidence type="ECO:0000313" key="3">
    <source>
        <dbReference type="Proteomes" id="UP000299102"/>
    </source>
</evidence>
<proteinExistence type="predicted"/>
<gene>
    <name evidence="2" type="primary">PGBD3</name>
    <name evidence="2" type="ORF">EVAR_94747_1</name>
</gene>